<gene>
    <name evidence="25" type="ORF">AT9943_LOCUS528</name>
</gene>
<evidence type="ECO:0000256" key="20">
    <source>
        <dbReference type="ARBA" id="ARBA00023098"/>
    </source>
</evidence>
<dbReference type="Pfam" id="PF01593">
    <property type="entry name" value="Amino_oxidase"/>
    <property type="match status" value="1"/>
</dbReference>
<keyword evidence="15" id="KW-0274">FAD</keyword>
<organism evidence="25 26">
    <name type="scientific">Arabidopsis thaliana</name>
    <name type="common">Mouse-ear cress</name>
    <dbReference type="NCBI Taxonomy" id="3702"/>
    <lineage>
        <taxon>Eukaryota</taxon>
        <taxon>Viridiplantae</taxon>
        <taxon>Streptophyta</taxon>
        <taxon>Embryophyta</taxon>
        <taxon>Tracheophyta</taxon>
        <taxon>Spermatophyta</taxon>
        <taxon>Magnoliopsida</taxon>
        <taxon>eudicotyledons</taxon>
        <taxon>Gunneridae</taxon>
        <taxon>Pentapetalae</taxon>
        <taxon>rosids</taxon>
        <taxon>malvids</taxon>
        <taxon>Brassicales</taxon>
        <taxon>Brassicaceae</taxon>
        <taxon>Camelineae</taxon>
        <taxon>Arabidopsis</taxon>
    </lineage>
</organism>
<keyword evidence="18" id="KW-0442">Lipid degradation</keyword>
<dbReference type="Gene3D" id="3.90.660.50">
    <property type="match status" value="1"/>
</dbReference>
<evidence type="ECO:0000256" key="11">
    <source>
        <dbReference type="ARBA" id="ARBA00022630"/>
    </source>
</evidence>
<evidence type="ECO:0000256" key="18">
    <source>
        <dbReference type="ARBA" id="ARBA00022963"/>
    </source>
</evidence>
<comment type="pathway">
    <text evidence="6">Carotenoid biosynthesis; lycopene biosynthesis.</text>
</comment>
<sequence>MDLCFQNPVKCGDRLFSALNTSTYYKLGTSNLGFNGPVLENRKKKKKLPRMVTVKSVSSSVVASTVQGTKRDGGESLYDAIVIGSGIGGLVAATQLAVKEARVLVLEKYLIPGGSSGFYERDGYTFDVGSSVMFGFSDKGNLNLITQALKAVGRKMEVIPDPTTVHFHLPNNLSVRIHREYDDFIAELTSKFPHEKEGILGFYGDCWKIFNSLNSLELKSLEEPIYLFGQFFQKPLECLTLAYYLPQNAGAIARKYIKDPQLLSFIDAECFIVSTVNALQTPMINASMVLCDRHYGGINYPVGGVGGIAKSLAEGLVDQGSEIQYKANVKSIILDHGKAVGVRLADGREFFAKTIISNATRWDTFGKLLKGEKLPKEEENFQKVYVKAPSFLSIHMGVKAEVLPPDTDCHHFVLEDDWKNLEEPYGSIFLSIPTILDSSLAPDGRHILHIFTTSSIEDWEGLPPKEYEAKKEDVAARIIQRLEKKLFPGLSSSITFKEVGTPRTHRRFLARDKGTYGPMPRGTPKGLLGMPFNTTAIDGLYCVGDSCFPGQGVIAVAFSGVMCAHRVAADIGLEKKSRVLDVGLLGLLASAYEGDCFGPCICVLGHEEVSGPDDYDARRVGPCMKRILRKLGYNGPVTITAVGSLAKVPRDILEAVSSTGISLHHEFYSRKSMVSCFLGHGILNPRPSTMTVISRPPVYIPPRFYSNISRRRENRYNSIFPFPLESPREASSTLWKNFLLADPGPLDEEDSCSETPGPASWLCSVCRRIGCGPGIAGQGVDNFITHISTREHELNSAINLVTTLKLIELSTMATIPSHNLRPHTTNQRTQYSLSFRPHFSRSTLITFPARSSPARAMSRTDEEASISTRLEQESYGLTTAEDIRRRDGEAKESKRLRDTWRKIQGEDDWAGLMDPMDPVLRSELIRYGEMAQACYDAFDFDPFSRYCGSCRFTRRHLFDSLGIIDSGYEVARYLYATSNINLPNFFSKSRWSKVWSKNANWMGYVAVSDDNEATRCRLGRRDIAIAWRGTVTRLEWIADLKDFLKPVSGNGFRCPDPAVKAESGFLDLYTDKDTSCNFSKFSAREQVLTEVKRLVERYGDEEGEELSITVTGHSLGGALAVLSAYDVAEMGVNRTRKGKVIPVTAFTYGGPRVGNIRFKERIEKLGVKVLRVVNEHDVVAKSPGLFLNERAPQALMKLAGGLPWCYSHVGEMLPLDHQKSPFLKPTVDLSTAHNLEALLHLLDGYHGKGQRFVLSSGRDPALVNKASDFLKDHFMVPPYWRQDANKGMVRNTDGRWIQPDRIRADDQHAPDIHQLLTQLHHPSQLL</sequence>
<dbReference type="PANTHER" id="PTHR46313">
    <property type="match status" value="1"/>
</dbReference>
<dbReference type="CDD" id="cd10910">
    <property type="entry name" value="PIN_limkain_b1_N_like"/>
    <property type="match status" value="1"/>
</dbReference>
<dbReference type="Proteomes" id="UP000516314">
    <property type="component" value="Chromosome 1"/>
</dbReference>
<dbReference type="Gene3D" id="3.50.50.60">
    <property type="entry name" value="FAD/NAD(P)-binding domain"/>
    <property type="match status" value="2"/>
</dbReference>
<dbReference type="InterPro" id="IPR036188">
    <property type="entry name" value="FAD/NAD-bd_sf"/>
</dbReference>
<evidence type="ECO:0000256" key="6">
    <source>
        <dbReference type="ARBA" id="ARBA00004900"/>
    </source>
</evidence>
<keyword evidence="22" id="KW-0413">Isomerase</keyword>
<name>A0A7G2DNY5_ARATH</name>
<comment type="cofactor">
    <cofactor evidence="4">
        <name>FAD</name>
        <dbReference type="ChEBI" id="CHEBI:57692"/>
    </cofactor>
</comment>
<keyword evidence="10" id="KW-0150">Chloroplast</keyword>
<comment type="similarity">
    <text evidence="8">Belongs to the AB hydrolase superfamily. Lipase family.</text>
</comment>
<evidence type="ECO:0000313" key="26">
    <source>
        <dbReference type="Proteomes" id="UP000516314"/>
    </source>
</evidence>
<dbReference type="EMBL" id="LR881466">
    <property type="protein sequence ID" value="CAD5311947.1"/>
    <property type="molecule type" value="Genomic_DNA"/>
</dbReference>
<dbReference type="GO" id="GO:0016491">
    <property type="term" value="F:oxidoreductase activity"/>
    <property type="evidence" value="ECO:0007669"/>
    <property type="project" value="InterPro"/>
</dbReference>
<dbReference type="GO" id="GO:0016117">
    <property type="term" value="P:carotenoid biosynthetic process"/>
    <property type="evidence" value="ECO:0007669"/>
    <property type="project" value="UniProtKB-KW"/>
</dbReference>
<keyword evidence="21" id="KW-0472">Membrane</keyword>
<evidence type="ECO:0000256" key="2">
    <source>
        <dbReference type="ARBA" id="ARBA00001911"/>
    </source>
</evidence>
<evidence type="ECO:0000256" key="8">
    <source>
        <dbReference type="ARBA" id="ARBA00010701"/>
    </source>
</evidence>
<evidence type="ECO:0000259" key="24">
    <source>
        <dbReference type="Pfam" id="PF01764"/>
    </source>
</evidence>
<evidence type="ECO:0000256" key="12">
    <source>
        <dbReference type="ARBA" id="ARBA00022640"/>
    </source>
</evidence>
<dbReference type="InterPro" id="IPR014101">
    <property type="entry name" value="CrtISO"/>
</dbReference>
<dbReference type="Pfam" id="PF01764">
    <property type="entry name" value="Lipase_3"/>
    <property type="match status" value="1"/>
</dbReference>
<comment type="cofactor">
    <cofactor evidence="2">
        <name>NAD(+)</name>
        <dbReference type="ChEBI" id="CHEBI:57540"/>
    </cofactor>
</comment>
<comment type="cofactor">
    <cofactor evidence="3">
        <name>NADP(+)</name>
        <dbReference type="ChEBI" id="CHEBI:58349"/>
    </cofactor>
</comment>
<keyword evidence="16" id="KW-0521">NADP</keyword>
<evidence type="ECO:0000256" key="10">
    <source>
        <dbReference type="ARBA" id="ARBA00022528"/>
    </source>
</evidence>
<dbReference type="GO" id="GO:0008970">
    <property type="term" value="F:phospholipase A1 activity"/>
    <property type="evidence" value="ECO:0007669"/>
    <property type="project" value="UniProtKB-ARBA"/>
</dbReference>
<comment type="similarity">
    <text evidence="7">Belongs to the carotenoid/retinoid oxidoreductase family. CrtISO subfamily.</text>
</comment>
<evidence type="ECO:0000256" key="13">
    <source>
        <dbReference type="ARBA" id="ARBA00022746"/>
    </source>
</evidence>
<reference evidence="25 26" key="1">
    <citation type="submission" date="2020-09" db="EMBL/GenBank/DDBJ databases">
        <authorList>
            <person name="Ashkenazy H."/>
        </authorList>
    </citation>
    <scope>NUCLEOTIDE SEQUENCE [LARGE SCALE GENOMIC DNA]</scope>
    <source>
        <strain evidence="26">cv. Cdm-0</strain>
    </source>
</reference>
<evidence type="ECO:0000256" key="21">
    <source>
        <dbReference type="ARBA" id="ARBA00023136"/>
    </source>
</evidence>
<dbReference type="EC" id="5.2.1.13" evidence="9"/>
<proteinExistence type="inferred from homology"/>
<dbReference type="CDD" id="cd00519">
    <property type="entry name" value="Lipase_3"/>
    <property type="match status" value="1"/>
</dbReference>
<feature type="domain" description="Amine oxidase" evidence="23">
    <location>
        <begin position="87"/>
        <end position="567"/>
    </location>
</feature>
<keyword evidence="20" id="KW-0443">Lipid metabolism</keyword>
<dbReference type="GO" id="GO:0016042">
    <property type="term" value="P:lipid catabolic process"/>
    <property type="evidence" value="ECO:0007669"/>
    <property type="project" value="UniProtKB-KW"/>
</dbReference>
<keyword evidence="14" id="KW-0378">Hydrolase</keyword>
<evidence type="ECO:0000256" key="4">
    <source>
        <dbReference type="ARBA" id="ARBA00001974"/>
    </source>
</evidence>
<dbReference type="InterPro" id="IPR002937">
    <property type="entry name" value="Amino_oxidase"/>
</dbReference>
<keyword evidence="13" id="KW-0125">Carotenoid biosynthesis</keyword>
<evidence type="ECO:0000256" key="15">
    <source>
        <dbReference type="ARBA" id="ARBA00022827"/>
    </source>
</evidence>
<evidence type="ECO:0000256" key="9">
    <source>
        <dbReference type="ARBA" id="ARBA00012419"/>
    </source>
</evidence>
<evidence type="ECO:0000256" key="7">
    <source>
        <dbReference type="ARBA" id="ARBA00005855"/>
    </source>
</evidence>
<dbReference type="FunFam" id="3.40.50.1820:FF:000065">
    <property type="entry name" value="Phospholipase A1-II 3"/>
    <property type="match status" value="1"/>
</dbReference>
<comment type="catalytic activity">
    <reaction evidence="1">
        <text>7,7',9,9'-tetra-cis-lycopene = all-trans-lycopene</text>
        <dbReference type="Rhea" id="RHEA:30971"/>
        <dbReference type="ChEBI" id="CHEBI:15948"/>
        <dbReference type="ChEBI" id="CHEBI:62466"/>
        <dbReference type="EC" id="5.2.1.13"/>
    </reaction>
</comment>
<evidence type="ECO:0000256" key="16">
    <source>
        <dbReference type="ARBA" id="ARBA00022857"/>
    </source>
</evidence>
<keyword evidence="11" id="KW-0285">Flavoprotein</keyword>
<dbReference type="GO" id="GO:0031969">
    <property type="term" value="C:chloroplast membrane"/>
    <property type="evidence" value="ECO:0007669"/>
    <property type="project" value="UniProtKB-SubCell"/>
</dbReference>
<evidence type="ECO:0000256" key="1">
    <source>
        <dbReference type="ARBA" id="ARBA00000004"/>
    </source>
</evidence>
<dbReference type="NCBIfam" id="TIGR02730">
    <property type="entry name" value="carot_isom"/>
    <property type="match status" value="1"/>
</dbReference>
<evidence type="ECO:0000256" key="19">
    <source>
        <dbReference type="ARBA" id="ARBA00023027"/>
    </source>
</evidence>
<dbReference type="GO" id="GO:0046608">
    <property type="term" value="F:carotenoid isomerase activity"/>
    <property type="evidence" value="ECO:0007669"/>
    <property type="project" value="InterPro"/>
</dbReference>
<dbReference type="PANTHER" id="PTHR46313:SF3">
    <property type="entry name" value="PROLYCOPENE ISOMERASE, CHLOROPLASTIC"/>
    <property type="match status" value="1"/>
</dbReference>
<dbReference type="SUPFAM" id="SSF51905">
    <property type="entry name" value="FAD/NAD(P)-binding domain"/>
    <property type="match status" value="1"/>
</dbReference>
<keyword evidence="19" id="KW-0520">NAD</keyword>
<evidence type="ECO:0000256" key="14">
    <source>
        <dbReference type="ARBA" id="ARBA00022801"/>
    </source>
</evidence>
<protein>
    <recommendedName>
        <fullName evidence="9">prolycopene isomerase</fullName>
        <ecNumber evidence="9">5.2.1.13</ecNumber>
    </recommendedName>
</protein>
<accession>A0A7G2DNY5</accession>
<feature type="domain" description="Fungal lipase-type" evidence="24">
    <location>
        <begin position="1025"/>
        <end position="1185"/>
    </location>
</feature>
<dbReference type="SUPFAM" id="SSF53474">
    <property type="entry name" value="alpha/beta-Hydrolases"/>
    <property type="match status" value="1"/>
</dbReference>
<evidence type="ECO:0000256" key="22">
    <source>
        <dbReference type="ARBA" id="ARBA00023235"/>
    </source>
</evidence>
<evidence type="ECO:0000256" key="17">
    <source>
        <dbReference type="ARBA" id="ARBA00022946"/>
    </source>
</evidence>
<evidence type="ECO:0000256" key="5">
    <source>
        <dbReference type="ARBA" id="ARBA00004258"/>
    </source>
</evidence>
<evidence type="ECO:0000256" key="3">
    <source>
        <dbReference type="ARBA" id="ARBA00001937"/>
    </source>
</evidence>
<keyword evidence="12" id="KW-0934">Plastid</keyword>
<dbReference type="InterPro" id="IPR002921">
    <property type="entry name" value="Fungal_lipase-type"/>
</dbReference>
<dbReference type="Gene3D" id="3.40.50.1820">
    <property type="entry name" value="alpha/beta hydrolase"/>
    <property type="match status" value="1"/>
</dbReference>
<evidence type="ECO:0000259" key="23">
    <source>
        <dbReference type="Pfam" id="PF01593"/>
    </source>
</evidence>
<evidence type="ECO:0000313" key="25">
    <source>
        <dbReference type="EMBL" id="CAD5311947.1"/>
    </source>
</evidence>
<comment type="subcellular location">
    <subcellularLocation>
        <location evidence="5">Plastid</location>
        <location evidence="5">Chloroplast membrane</location>
        <topology evidence="5">Peripheral membrane protein</topology>
    </subcellularLocation>
</comment>
<dbReference type="InterPro" id="IPR029058">
    <property type="entry name" value="AB_hydrolase_fold"/>
</dbReference>
<dbReference type="InterPro" id="IPR045892">
    <property type="entry name" value="CrtISO-like"/>
</dbReference>
<keyword evidence="17" id="KW-0809">Transit peptide</keyword>